<feature type="non-terminal residue" evidence="8">
    <location>
        <position position="1"/>
    </location>
</feature>
<dbReference type="Pfam" id="PF07690">
    <property type="entry name" value="MFS_1"/>
    <property type="match status" value="1"/>
</dbReference>
<dbReference type="PANTHER" id="PTHR23526">
    <property type="entry name" value="INTEGRAL MEMBRANE TRANSPORT PROTEIN-RELATED"/>
    <property type="match status" value="1"/>
</dbReference>
<dbReference type="EMBL" id="QMHM01000131">
    <property type="protein sequence ID" value="RAV73978.1"/>
    <property type="molecule type" value="Genomic_DNA"/>
</dbReference>
<dbReference type="InterPro" id="IPR052528">
    <property type="entry name" value="Sugar_transport-like"/>
</dbReference>
<dbReference type="PANTHER" id="PTHR23526:SF1">
    <property type="entry name" value="MAJOR FACILITATOR SUPERFAMILY MFS_1"/>
    <property type="match status" value="1"/>
</dbReference>
<feature type="transmembrane region" description="Helical" evidence="6">
    <location>
        <begin position="145"/>
        <end position="168"/>
    </location>
</feature>
<dbReference type="AlphaFoldDB" id="A0A329NV65"/>
<name>A0A329NV65_9LACT</name>
<dbReference type="InterPro" id="IPR036259">
    <property type="entry name" value="MFS_trans_sf"/>
</dbReference>
<organism evidence="8 9">
    <name type="scientific">Aerococcus urinae</name>
    <dbReference type="NCBI Taxonomy" id="1376"/>
    <lineage>
        <taxon>Bacteria</taxon>
        <taxon>Bacillati</taxon>
        <taxon>Bacillota</taxon>
        <taxon>Bacilli</taxon>
        <taxon>Lactobacillales</taxon>
        <taxon>Aerococcaceae</taxon>
        <taxon>Aerococcus</taxon>
    </lineage>
</organism>
<dbReference type="Proteomes" id="UP000251923">
    <property type="component" value="Unassembled WGS sequence"/>
</dbReference>
<accession>A0A329NV65</accession>
<feature type="transmembrane region" description="Helical" evidence="6">
    <location>
        <begin position="56"/>
        <end position="74"/>
    </location>
</feature>
<gene>
    <name evidence="8" type="ORF">DBT54_10430</name>
</gene>
<keyword evidence="3 6" id="KW-0812">Transmembrane</keyword>
<feature type="domain" description="Major facilitator superfamily (MFS) profile" evidence="7">
    <location>
        <begin position="20"/>
        <end position="204"/>
    </location>
</feature>
<dbReference type="GO" id="GO:0005886">
    <property type="term" value="C:plasma membrane"/>
    <property type="evidence" value="ECO:0007669"/>
    <property type="project" value="UniProtKB-SubCell"/>
</dbReference>
<keyword evidence="5 6" id="KW-0472">Membrane</keyword>
<dbReference type="SUPFAM" id="SSF103473">
    <property type="entry name" value="MFS general substrate transporter"/>
    <property type="match status" value="1"/>
</dbReference>
<dbReference type="Gene3D" id="1.20.1250.20">
    <property type="entry name" value="MFS general substrate transporter like domains"/>
    <property type="match status" value="1"/>
</dbReference>
<evidence type="ECO:0000256" key="3">
    <source>
        <dbReference type="ARBA" id="ARBA00022692"/>
    </source>
</evidence>
<evidence type="ECO:0000256" key="2">
    <source>
        <dbReference type="ARBA" id="ARBA00022448"/>
    </source>
</evidence>
<feature type="transmembrane region" description="Helical" evidence="6">
    <location>
        <begin position="107"/>
        <end position="124"/>
    </location>
</feature>
<reference evidence="8 9" key="1">
    <citation type="submission" date="2018-04" db="EMBL/GenBank/DDBJ databases">
        <title>Aerococcus urinae genomes.</title>
        <authorList>
            <person name="Hilt E."/>
            <person name="Gilbert N.M."/>
            <person name="Thomas-White K."/>
            <person name="Putonti C."/>
            <person name="Lewis A.L."/>
            <person name="Visck K.L."/>
            <person name="Wolfe A.J."/>
        </authorList>
    </citation>
    <scope>NUCLEOTIDE SEQUENCE [LARGE SCALE GENOMIC DNA]</scope>
    <source>
        <strain evidence="8 9">UMB7480</strain>
    </source>
</reference>
<keyword evidence="4 6" id="KW-1133">Transmembrane helix</keyword>
<evidence type="ECO:0000313" key="8">
    <source>
        <dbReference type="EMBL" id="RAV73978.1"/>
    </source>
</evidence>
<evidence type="ECO:0000256" key="4">
    <source>
        <dbReference type="ARBA" id="ARBA00022989"/>
    </source>
</evidence>
<evidence type="ECO:0000256" key="6">
    <source>
        <dbReference type="SAM" id="Phobius"/>
    </source>
</evidence>
<dbReference type="GO" id="GO:0022857">
    <property type="term" value="F:transmembrane transporter activity"/>
    <property type="evidence" value="ECO:0007669"/>
    <property type="project" value="InterPro"/>
</dbReference>
<comment type="subcellular location">
    <subcellularLocation>
        <location evidence="1">Cell membrane</location>
        <topology evidence="1">Multi-pass membrane protein</topology>
    </subcellularLocation>
</comment>
<evidence type="ECO:0000259" key="7">
    <source>
        <dbReference type="PROSITE" id="PS50850"/>
    </source>
</evidence>
<dbReference type="InterPro" id="IPR020846">
    <property type="entry name" value="MFS_dom"/>
</dbReference>
<dbReference type="PROSITE" id="PS50850">
    <property type="entry name" value="MFS"/>
    <property type="match status" value="1"/>
</dbReference>
<evidence type="ECO:0000256" key="1">
    <source>
        <dbReference type="ARBA" id="ARBA00004651"/>
    </source>
</evidence>
<protein>
    <submittedName>
        <fullName evidence="8">MFS transporter</fullName>
    </submittedName>
</protein>
<sequence length="204" mass="21995">RTSFALRMREIPDLLRADRELSWFFVASAAAALGTLAVPFYVIYAGHAIGLSGSHLGVLSTAFLLSQTGTNLIWGSLADRVGNRIVFLLSIGTWALSTVLLLETSSLWALAAVFAGLGAGQGGFQNSTQNMILEFGTREDLPMRIAMMNTAISFMNALGPLLGGFIAHSFNFTAVFWISALTLATSFAIVLAFVEEPRARNIFR</sequence>
<dbReference type="InterPro" id="IPR011701">
    <property type="entry name" value="MFS"/>
</dbReference>
<evidence type="ECO:0000256" key="5">
    <source>
        <dbReference type="ARBA" id="ARBA00023136"/>
    </source>
</evidence>
<comment type="caution">
    <text evidence="8">The sequence shown here is derived from an EMBL/GenBank/DDBJ whole genome shotgun (WGS) entry which is preliminary data.</text>
</comment>
<evidence type="ECO:0000313" key="9">
    <source>
        <dbReference type="Proteomes" id="UP000251923"/>
    </source>
</evidence>
<feature type="transmembrane region" description="Helical" evidence="6">
    <location>
        <begin position="174"/>
        <end position="194"/>
    </location>
</feature>
<keyword evidence="2" id="KW-0813">Transport</keyword>
<feature type="transmembrane region" description="Helical" evidence="6">
    <location>
        <begin position="81"/>
        <end position="101"/>
    </location>
</feature>
<feature type="transmembrane region" description="Helical" evidence="6">
    <location>
        <begin position="21"/>
        <end position="44"/>
    </location>
</feature>
<proteinExistence type="predicted"/>